<dbReference type="GO" id="GO:0032979">
    <property type="term" value="P:protein insertion into mitochondrial inner membrane from matrix"/>
    <property type="evidence" value="ECO:0007669"/>
    <property type="project" value="InterPro"/>
</dbReference>
<name>A5DBD4_PICGU</name>
<dbReference type="OrthoDB" id="19619at2759"/>
<keyword evidence="2" id="KW-1185">Reference proteome</keyword>
<dbReference type="AlphaFoldDB" id="A5DBD4"/>
<dbReference type="InterPro" id="IPR024621">
    <property type="entry name" value="Mba1"/>
</dbReference>
<dbReference type="InParanoid" id="A5DBD4"/>
<reference evidence="1 2" key="1">
    <citation type="journal article" date="2009" name="Nature">
        <title>Evolution of pathogenicity and sexual reproduction in eight Candida genomes.</title>
        <authorList>
            <person name="Butler G."/>
            <person name="Rasmussen M.D."/>
            <person name="Lin M.F."/>
            <person name="Santos M.A."/>
            <person name="Sakthikumar S."/>
            <person name="Munro C.A."/>
            <person name="Rheinbay E."/>
            <person name="Grabherr M."/>
            <person name="Forche A."/>
            <person name="Reedy J.L."/>
            <person name="Agrafioti I."/>
            <person name="Arnaud M.B."/>
            <person name="Bates S."/>
            <person name="Brown A.J."/>
            <person name="Brunke S."/>
            <person name="Costanzo M.C."/>
            <person name="Fitzpatrick D.A."/>
            <person name="de Groot P.W."/>
            <person name="Harris D."/>
            <person name="Hoyer L.L."/>
            <person name="Hube B."/>
            <person name="Klis F.M."/>
            <person name="Kodira C."/>
            <person name="Lennard N."/>
            <person name="Logue M.E."/>
            <person name="Martin R."/>
            <person name="Neiman A.M."/>
            <person name="Nikolaou E."/>
            <person name="Quail M.A."/>
            <person name="Quinn J."/>
            <person name="Santos M.C."/>
            <person name="Schmitzberger F.F."/>
            <person name="Sherlock G."/>
            <person name="Shah P."/>
            <person name="Silverstein K.A."/>
            <person name="Skrzypek M.S."/>
            <person name="Soll D."/>
            <person name="Staggs R."/>
            <person name="Stansfield I."/>
            <person name="Stumpf M.P."/>
            <person name="Sudbery P.E."/>
            <person name="Srikantha T."/>
            <person name="Zeng Q."/>
            <person name="Berman J."/>
            <person name="Berriman M."/>
            <person name="Heitman J."/>
            <person name="Gow N.A."/>
            <person name="Lorenz M.C."/>
            <person name="Birren B.W."/>
            <person name="Kellis M."/>
            <person name="Cuomo C.A."/>
        </authorList>
    </citation>
    <scope>NUCLEOTIDE SEQUENCE [LARGE SCALE GENOMIC DNA]</scope>
    <source>
        <strain evidence="2">ATCC 6260 / CBS 566 / DSM 6381 / JCM 1539 / NBRC 10279 / NRRL Y-324</strain>
    </source>
</reference>
<proteinExistence type="predicted"/>
<dbReference type="eggNOG" id="ENOG502QWPQ">
    <property type="taxonomic scope" value="Eukaryota"/>
</dbReference>
<evidence type="ECO:0000313" key="1">
    <source>
        <dbReference type="EMBL" id="EDK36491.2"/>
    </source>
</evidence>
<dbReference type="Gene3D" id="3.10.450.240">
    <property type="match status" value="1"/>
</dbReference>
<sequence length="308" mass="34456">MQYHRFGRNFSDLIDTNMIGIPQLRRTLVGSRPFSVPGISTSIRISRTYADKPAKKKSAPAADISQIPIRSIGVIADFYVPPRYLSSPVTSWHKLLFRRLGLFAINTYSIVKYRRETGLKLHFNEWKDTAIDQFVRVNKVFAGACNSRTSERAKYISTQLHDVAGAEVIKSLTARAATFPASGTRLEWQLTDIVGNPKIVSFNALPDSNNLTALVQFVCKVTTKQKLTITTQGKSNSNERLVTDNLVYTLDPFSGEMVLVGSVFDSDHIRGVQPEINFTDAQTMTKFQVLCSDLFRSNPNLIGKSKDK</sequence>
<dbReference type="OMA" id="MMIPGRP"/>
<dbReference type="VEuPathDB" id="FungiDB:PGUG_00589"/>
<dbReference type="EMBL" id="CH408155">
    <property type="protein sequence ID" value="EDK36491.2"/>
    <property type="molecule type" value="Genomic_DNA"/>
</dbReference>
<dbReference type="GO" id="GO:0005743">
    <property type="term" value="C:mitochondrial inner membrane"/>
    <property type="evidence" value="ECO:0007669"/>
    <property type="project" value="InterPro"/>
</dbReference>
<accession>A5DBD4</accession>
<dbReference type="Pfam" id="PF07961">
    <property type="entry name" value="MBA1"/>
    <property type="match status" value="1"/>
</dbReference>
<evidence type="ECO:0000313" key="2">
    <source>
        <dbReference type="Proteomes" id="UP000001997"/>
    </source>
</evidence>
<dbReference type="HOGENOM" id="CLU_076697_0_0_1"/>
<dbReference type="KEGG" id="pgu:PGUG_00589"/>
<dbReference type="STRING" id="294746.A5DBD4"/>
<dbReference type="RefSeq" id="XP_001487212.2">
    <property type="nucleotide sequence ID" value="XM_001487162.1"/>
</dbReference>
<dbReference type="GeneID" id="5128793"/>
<evidence type="ECO:0008006" key="3">
    <source>
        <dbReference type="Google" id="ProtNLM"/>
    </source>
</evidence>
<dbReference type="Proteomes" id="UP000001997">
    <property type="component" value="Unassembled WGS sequence"/>
</dbReference>
<gene>
    <name evidence="1" type="ORF">PGUG_00589</name>
</gene>
<protein>
    <recommendedName>
        <fullName evidence="3">MBA1-like protein</fullName>
    </recommendedName>
</protein>
<organism evidence="1 2">
    <name type="scientific">Meyerozyma guilliermondii (strain ATCC 6260 / CBS 566 / DSM 6381 / JCM 1539 / NBRC 10279 / NRRL Y-324)</name>
    <name type="common">Yeast</name>
    <name type="synonym">Candida guilliermondii</name>
    <dbReference type="NCBI Taxonomy" id="294746"/>
    <lineage>
        <taxon>Eukaryota</taxon>
        <taxon>Fungi</taxon>
        <taxon>Dikarya</taxon>
        <taxon>Ascomycota</taxon>
        <taxon>Saccharomycotina</taxon>
        <taxon>Pichiomycetes</taxon>
        <taxon>Debaryomycetaceae</taxon>
        <taxon>Meyerozyma</taxon>
    </lineage>
</organism>
<dbReference type="FunCoup" id="A5DBD4">
    <property type="interactions" value="68"/>
</dbReference>